<dbReference type="InterPro" id="IPR020845">
    <property type="entry name" value="AMP-binding_CS"/>
</dbReference>
<dbReference type="InterPro" id="IPR045851">
    <property type="entry name" value="AMP-bd_C_sf"/>
</dbReference>
<keyword evidence="10" id="KW-0521">NADP</keyword>
<sequence length="1203" mass="133876">MGQTTSEDPRPNPRINLNWNGYCGSIHEIFASNAQDHPERPCVVETKGPRTAERIFTYQEINESSNQLAHYFLAHGCEIGDVVMIYAYRGSVLLSYVMEYSNESSVELVVAYMGALKAGATVSVLDPLYPGERQKVLLEVANPKFLVQIQRATEEAGRLSETVSDYIAAHLKIKAEVPALRLDKNGVLFGGDVDGHDCLQAQIQLRQEFPDVLVGPDSNPTLSFTSGSEGRPKGVLGRHFSLTHYFPWMAQRFGLSEKDKFTMLSGLAHDPIQRDIFTPLFLGAQIVVPHSDSIAHELLAGWMKENQITVTHLTPAMGQVLVGGATAQFPSLHHAFFVGDLLTKKDCRKLQSLAPHTSIINLYGTTETQRAVSFFEVPSKFQEPSYLDNLPDVIPVGQGMLNVQLLVIDRTDRNRLCEIGEQGELFLRAGGLAERYLGDDTETQKLNASKFLSNWFVDSTNWTREYERVSSEAPEPWMKLYKGPRDRIYRTGDLGRFRPDGAIECTGRVDNQVKIRGFRIELGEIDSHLSHHPFIRENVTMIRRDKDEEPTLVTYIVPEAKRWLQHVAEHGVSAQDISPEESMVTMMKRFKLLSEDCKKFLKARVPHYAVPAMVIPLVRMPLNPNGKIDRPALPFPSASDLAFVYRRASRTNSALASLTDTQKRVAAIWAEVLPNRSARMFVPNSNFFEEGGHSILAQQMLFKVKREWRDVDVPMSTIFRAQTLWAFAEEIDRAQDPTGLRLDAGADFGSNKIEDNAYAEDARDLASQLPEVIPRADALQHHTEYIAFVTGVTGFLGSYILRELLDGNRKMKVIAHVRCKDPVAGLARVEAAAKAYGLWREDWRHRLHVVVGDISKPKLGLAADDWDHVSREVDIVIHNGAQVNWMLPYSRLRSANVLSTIDCIMLCMSGKPKRLTFVSSTSTLDTNHYVQLSRTLVTAGSSGIPETDDLEGSRKGLGTGYGQSKWASEHIIRAAGRRGLVGAIVRPGYITGDPQSGISITDDFLVRLWKGCLQVQARPDISNNINQVPVTQVSRIVVASALYPPVEPLGVVHVTSRPRLTMNEWLGALEVYGYRVPQVSYREWCSLLREHVAEETNEEELALLPLFHFVVSDLPTDSIAPELDDVNATAVLQSYNTASGNEQSQADAAVKLDVVGMYLAYLVATGFLPPPPPDASSQRHPDCKLSAERLKALATLGGRTASQ</sequence>
<comment type="similarity">
    <text evidence="4">Belongs to the ATP-dependent AMP-binding enzyme family.</text>
</comment>
<evidence type="ECO:0000256" key="2">
    <source>
        <dbReference type="ARBA" id="ARBA00003499"/>
    </source>
</evidence>
<dbReference type="InterPro" id="IPR000873">
    <property type="entry name" value="AMP-dep_synth/lig_dom"/>
</dbReference>
<dbReference type="Pfam" id="PF00501">
    <property type="entry name" value="AMP-binding"/>
    <property type="match status" value="1"/>
</dbReference>
<dbReference type="NCBIfam" id="TIGR01746">
    <property type="entry name" value="Thioester-redct"/>
    <property type="match status" value="1"/>
</dbReference>
<dbReference type="EC" id="1.2.1.95" evidence="5"/>
<dbReference type="InterPro" id="IPR042099">
    <property type="entry name" value="ANL_N_sf"/>
</dbReference>
<dbReference type="PANTHER" id="PTHR44845:SF1">
    <property type="entry name" value="L-2-AMINOADIPATE REDUCTASE"/>
    <property type="match status" value="1"/>
</dbReference>
<dbReference type="InterPro" id="IPR036291">
    <property type="entry name" value="NAD(P)-bd_dom_sf"/>
</dbReference>
<evidence type="ECO:0000256" key="6">
    <source>
        <dbReference type="ARBA" id="ARBA00013073"/>
    </source>
</evidence>
<comment type="caution">
    <text evidence="19">The sequence shown here is derived from an EMBL/GenBank/DDBJ whole genome shotgun (WGS) entry which is preliminary data.</text>
</comment>
<evidence type="ECO:0000313" key="19">
    <source>
        <dbReference type="EMBL" id="OXV11341.1"/>
    </source>
</evidence>
<dbReference type="PROSITE" id="PS00455">
    <property type="entry name" value="AMP_BINDING"/>
    <property type="match status" value="1"/>
</dbReference>
<dbReference type="InterPro" id="IPR010080">
    <property type="entry name" value="Thioester_reductase-like_dom"/>
</dbReference>
<comment type="function">
    <text evidence="2">Catalyzes the activation of alpha-aminoadipate by ATP-dependent adenylation and the reduction of activated alpha-aminoadipate by NADPH. The activated alpha-aminoadipate is bound to the phosphopantheinyl group of the enzyme itself before it is reduced to (S)-2-amino-6-oxohexanoate.</text>
</comment>
<dbReference type="PIRSF" id="PIRSF001617">
    <property type="entry name" value="Alpha-AR"/>
    <property type="match status" value="1"/>
</dbReference>
<evidence type="ECO:0000256" key="5">
    <source>
        <dbReference type="ARBA" id="ARBA00012913"/>
    </source>
</evidence>
<dbReference type="NCBIfam" id="TIGR01733">
    <property type="entry name" value="AA-adenyl-dom"/>
    <property type="match status" value="1"/>
</dbReference>
<dbReference type="OrthoDB" id="329835at2759"/>
<dbReference type="InterPro" id="IPR010071">
    <property type="entry name" value="AA_adenyl_dom"/>
</dbReference>
<dbReference type="CDD" id="cd05235">
    <property type="entry name" value="SDR_e1"/>
    <property type="match status" value="1"/>
</dbReference>
<gene>
    <name evidence="19" type="ORF">Egran_00898</name>
</gene>
<evidence type="ECO:0000256" key="9">
    <source>
        <dbReference type="ARBA" id="ARBA00022605"/>
    </source>
</evidence>
<dbReference type="Gene3D" id="3.30.300.30">
    <property type="match status" value="1"/>
</dbReference>
<evidence type="ECO:0000313" key="20">
    <source>
        <dbReference type="Proteomes" id="UP000243515"/>
    </source>
</evidence>
<dbReference type="Gene3D" id="3.40.50.720">
    <property type="entry name" value="NAD(P)-binding Rossmann-like Domain"/>
    <property type="match status" value="1"/>
</dbReference>
<keyword evidence="12" id="KW-0457">Lysine biosynthesis</keyword>
<dbReference type="PANTHER" id="PTHR44845">
    <property type="entry name" value="CARRIER DOMAIN-CONTAINING PROTEIN"/>
    <property type="match status" value="1"/>
</dbReference>
<keyword evidence="20" id="KW-1185">Reference proteome</keyword>
<organism evidence="19 20">
    <name type="scientific">Elaphomyces granulatus</name>
    <dbReference type="NCBI Taxonomy" id="519963"/>
    <lineage>
        <taxon>Eukaryota</taxon>
        <taxon>Fungi</taxon>
        <taxon>Dikarya</taxon>
        <taxon>Ascomycota</taxon>
        <taxon>Pezizomycotina</taxon>
        <taxon>Eurotiomycetes</taxon>
        <taxon>Eurotiomycetidae</taxon>
        <taxon>Eurotiales</taxon>
        <taxon>Elaphomycetaceae</taxon>
        <taxon>Elaphomyces</taxon>
    </lineage>
</organism>
<dbReference type="InterPro" id="IPR036736">
    <property type="entry name" value="ACP-like_sf"/>
</dbReference>
<name>A0A232M4J5_9EURO</name>
<evidence type="ECO:0000256" key="8">
    <source>
        <dbReference type="ARBA" id="ARBA00022553"/>
    </source>
</evidence>
<comment type="catalytic activity">
    <reaction evidence="16">
        <text>(S)-2-amino-6-oxohexanoate + NAD(+) + H2O = L-2-aminoadipate + NADH + 2 H(+)</text>
        <dbReference type="Rhea" id="RHEA:12308"/>
        <dbReference type="ChEBI" id="CHEBI:15377"/>
        <dbReference type="ChEBI" id="CHEBI:15378"/>
        <dbReference type="ChEBI" id="CHEBI:57540"/>
        <dbReference type="ChEBI" id="CHEBI:57945"/>
        <dbReference type="ChEBI" id="CHEBI:58321"/>
        <dbReference type="ChEBI" id="CHEBI:58672"/>
        <dbReference type="EC" id="1.2.1.31"/>
    </reaction>
</comment>
<comment type="cofactor">
    <cofactor evidence="1">
        <name>pantetheine 4'-phosphate</name>
        <dbReference type="ChEBI" id="CHEBI:47942"/>
    </cofactor>
</comment>
<dbReference type="SUPFAM" id="SSF51735">
    <property type="entry name" value="NAD(P)-binding Rossmann-fold domains"/>
    <property type="match status" value="1"/>
</dbReference>
<evidence type="ECO:0000256" key="14">
    <source>
        <dbReference type="ARBA" id="ARBA00032195"/>
    </source>
</evidence>
<evidence type="ECO:0000256" key="7">
    <source>
        <dbReference type="ARBA" id="ARBA00022450"/>
    </source>
</evidence>
<reference evidence="19 20" key="1">
    <citation type="journal article" date="2015" name="Environ. Microbiol.">
        <title>Metagenome sequence of Elaphomyces granulatus from sporocarp tissue reveals Ascomycota ectomycorrhizal fingerprints of genome expansion and a Proteobacteria-rich microbiome.</title>
        <authorList>
            <person name="Quandt C.A."/>
            <person name="Kohler A."/>
            <person name="Hesse C.N."/>
            <person name="Sharpton T.J."/>
            <person name="Martin F."/>
            <person name="Spatafora J.W."/>
        </authorList>
    </citation>
    <scope>NUCLEOTIDE SEQUENCE [LARGE SCALE GENOMIC DNA]</scope>
    <source>
        <strain evidence="19 20">OSC145934</strain>
    </source>
</reference>
<dbReference type="AlphaFoldDB" id="A0A232M4J5"/>
<keyword evidence="8" id="KW-0597">Phosphoprotein</keyword>
<evidence type="ECO:0000256" key="12">
    <source>
        <dbReference type="ARBA" id="ARBA00023154"/>
    </source>
</evidence>
<keyword evidence="7" id="KW-0596">Phosphopantetheine</keyword>
<dbReference type="PROSITE" id="PS50075">
    <property type="entry name" value="CARRIER"/>
    <property type="match status" value="1"/>
</dbReference>
<dbReference type="EC" id="1.2.1.31" evidence="6"/>
<evidence type="ECO:0000256" key="15">
    <source>
        <dbReference type="ARBA" id="ARBA00048260"/>
    </source>
</evidence>
<dbReference type="Gene3D" id="3.40.50.12780">
    <property type="entry name" value="N-terminal domain of ligase-like"/>
    <property type="match status" value="1"/>
</dbReference>
<dbReference type="SUPFAM" id="SSF56801">
    <property type="entry name" value="Acetyl-CoA synthetase-like"/>
    <property type="match status" value="1"/>
</dbReference>
<keyword evidence="11" id="KW-0560">Oxidoreductase</keyword>
<dbReference type="InterPro" id="IPR009081">
    <property type="entry name" value="PP-bd_ACP"/>
</dbReference>
<evidence type="ECO:0000256" key="4">
    <source>
        <dbReference type="ARBA" id="ARBA00006432"/>
    </source>
</evidence>
<feature type="domain" description="Carrier" evidence="18">
    <location>
        <begin position="656"/>
        <end position="735"/>
    </location>
</feature>
<comment type="pathway">
    <text evidence="3">Amino-acid biosynthesis; L-lysine biosynthesis via AAA pathway; L-lysine from L-alpha-aminoadipate (fungal route): step 1/3.</text>
</comment>
<evidence type="ECO:0000256" key="17">
    <source>
        <dbReference type="ARBA" id="ARBA00049537"/>
    </source>
</evidence>
<dbReference type="Gene3D" id="1.10.1200.10">
    <property type="entry name" value="ACP-like"/>
    <property type="match status" value="1"/>
</dbReference>
<dbReference type="EMBL" id="NPHW01002501">
    <property type="protein sequence ID" value="OXV11341.1"/>
    <property type="molecule type" value="Genomic_DNA"/>
</dbReference>
<dbReference type="InterPro" id="IPR013120">
    <property type="entry name" value="FAR_NAD-bd"/>
</dbReference>
<evidence type="ECO:0000256" key="16">
    <source>
        <dbReference type="ARBA" id="ARBA00048414"/>
    </source>
</evidence>
<evidence type="ECO:0000259" key="18">
    <source>
        <dbReference type="PROSITE" id="PS50075"/>
    </source>
</evidence>
<accession>A0A232M4J5</accession>
<evidence type="ECO:0000256" key="11">
    <source>
        <dbReference type="ARBA" id="ARBA00023002"/>
    </source>
</evidence>
<dbReference type="GO" id="GO:0004043">
    <property type="term" value="F:L-aminoadipate-semialdehyde dehydrogenase [NAD(P)+] activity"/>
    <property type="evidence" value="ECO:0007669"/>
    <property type="project" value="UniProtKB-EC"/>
</dbReference>
<keyword evidence="9" id="KW-0028">Amino-acid biosynthesis</keyword>
<comment type="catalytic activity">
    <reaction evidence="15">
        <text>(S)-2-amino-6-oxohexanoate + AMP + diphosphate + NADP(+) = L-2-aminoadipate + ATP + NADPH + H(+)</text>
        <dbReference type="Rhea" id="RHEA:46936"/>
        <dbReference type="ChEBI" id="CHEBI:15378"/>
        <dbReference type="ChEBI" id="CHEBI:30616"/>
        <dbReference type="ChEBI" id="CHEBI:33019"/>
        <dbReference type="ChEBI" id="CHEBI:57783"/>
        <dbReference type="ChEBI" id="CHEBI:58321"/>
        <dbReference type="ChEBI" id="CHEBI:58349"/>
        <dbReference type="ChEBI" id="CHEBI:58672"/>
        <dbReference type="ChEBI" id="CHEBI:456215"/>
        <dbReference type="EC" id="1.2.1.95"/>
    </reaction>
</comment>
<comment type="catalytic activity">
    <reaction evidence="17">
        <text>(S)-2-amino-6-oxohexanoate + NADP(+) + H2O = L-2-aminoadipate + NADPH + 2 H(+)</text>
        <dbReference type="Rhea" id="RHEA:12304"/>
        <dbReference type="ChEBI" id="CHEBI:15377"/>
        <dbReference type="ChEBI" id="CHEBI:15378"/>
        <dbReference type="ChEBI" id="CHEBI:57783"/>
        <dbReference type="ChEBI" id="CHEBI:58321"/>
        <dbReference type="ChEBI" id="CHEBI:58349"/>
        <dbReference type="ChEBI" id="CHEBI:58672"/>
        <dbReference type="EC" id="1.2.1.31"/>
    </reaction>
</comment>
<evidence type="ECO:0000256" key="10">
    <source>
        <dbReference type="ARBA" id="ARBA00022857"/>
    </source>
</evidence>
<dbReference type="UniPathway" id="UPA00033">
    <property type="reaction ID" value="UER00032"/>
</dbReference>
<dbReference type="Proteomes" id="UP000243515">
    <property type="component" value="Unassembled WGS sequence"/>
</dbReference>
<evidence type="ECO:0000256" key="13">
    <source>
        <dbReference type="ARBA" id="ARBA00031335"/>
    </source>
</evidence>
<dbReference type="Pfam" id="PF00550">
    <property type="entry name" value="PP-binding"/>
    <property type="match status" value="1"/>
</dbReference>
<proteinExistence type="inferred from homology"/>
<evidence type="ECO:0000256" key="3">
    <source>
        <dbReference type="ARBA" id="ARBA00004827"/>
    </source>
</evidence>
<dbReference type="Pfam" id="PF07993">
    <property type="entry name" value="NAD_binding_4"/>
    <property type="match status" value="1"/>
</dbReference>
<dbReference type="InterPro" id="IPR014397">
    <property type="entry name" value="Lys2"/>
</dbReference>
<dbReference type="SUPFAM" id="SSF47336">
    <property type="entry name" value="ACP-like"/>
    <property type="match status" value="1"/>
</dbReference>
<dbReference type="NCBIfam" id="TIGR03443">
    <property type="entry name" value="alpha_am_amid"/>
    <property type="match status" value="1"/>
</dbReference>
<evidence type="ECO:0000256" key="1">
    <source>
        <dbReference type="ARBA" id="ARBA00001957"/>
    </source>
</evidence>
<protein>
    <recommendedName>
        <fullName evidence="14">Alpha-aminoadipate reductase</fullName>
        <ecNumber evidence="6">1.2.1.31</ecNumber>
        <ecNumber evidence="5">1.2.1.95</ecNumber>
    </recommendedName>
    <alternativeName>
        <fullName evidence="13">L-aminoadipate-semialdehyde dehydrogenase</fullName>
    </alternativeName>
</protein>
<dbReference type="GO" id="GO:0019878">
    <property type="term" value="P:lysine biosynthetic process via aminoadipic acid"/>
    <property type="evidence" value="ECO:0007669"/>
    <property type="project" value="UniProtKB-UniPathway"/>
</dbReference>